<dbReference type="NCBIfam" id="TIGR01214">
    <property type="entry name" value="rmlD"/>
    <property type="match status" value="1"/>
</dbReference>
<dbReference type="InterPro" id="IPR029903">
    <property type="entry name" value="RmlD-like-bd"/>
</dbReference>
<evidence type="ECO:0000256" key="4">
    <source>
        <dbReference type="ARBA" id="ARBA00017099"/>
    </source>
</evidence>
<reference evidence="8 9" key="1">
    <citation type="submission" date="2023-09" db="EMBL/GenBank/DDBJ databases">
        <authorList>
            <person name="Rey-Velasco X."/>
        </authorList>
    </citation>
    <scope>NUCLEOTIDE SEQUENCE [LARGE SCALE GENOMIC DNA]</scope>
    <source>
        <strain evidence="8 9">F188</strain>
    </source>
</reference>
<name>A0ABU3E0Y1_9FLAO</name>
<dbReference type="InterPro" id="IPR036291">
    <property type="entry name" value="NAD(P)-bd_dom_sf"/>
</dbReference>
<comment type="caution">
    <text evidence="8">The sequence shown here is derived from an EMBL/GenBank/DDBJ whole genome shotgun (WGS) entry which is preliminary data.</text>
</comment>
<accession>A0ABU3E0Y1</accession>
<proteinExistence type="inferred from homology"/>
<sequence length="289" mass="32869">MKSILVTGASGQLGRCFEKLSSQYSQFDFVFMSSSELDITNKCDLTHLFAAKDFDYCINCAAYTNVEKAESEKEKAFKVNAEAPKILADICHFSNTTLFHFSTDYVFNGNSKMPYAEDDKTDPINVYGASKLKGEENIRKSADKYFIFRTSWLYSEFNHNFFNTILRKAEEKATLNITTAQKGTPTNANDLAQLVMQIIVSENANYGVYHFSNDGEATWYDFAEAILEISGNTEVLELNKDNSYKTVAKRPEYSVLSKKEVQQNFNIPLIHWRESLEQLYNSAISKKSS</sequence>
<evidence type="ECO:0000259" key="7">
    <source>
        <dbReference type="Pfam" id="PF04321"/>
    </source>
</evidence>
<dbReference type="PANTHER" id="PTHR10491">
    <property type="entry name" value="DTDP-4-DEHYDRORHAMNOSE REDUCTASE"/>
    <property type="match status" value="1"/>
</dbReference>
<evidence type="ECO:0000256" key="2">
    <source>
        <dbReference type="ARBA" id="ARBA00010944"/>
    </source>
</evidence>
<evidence type="ECO:0000313" key="9">
    <source>
        <dbReference type="Proteomes" id="UP001261624"/>
    </source>
</evidence>
<dbReference type="EMBL" id="JAVRHM010000007">
    <property type="protein sequence ID" value="MDT0689626.1"/>
    <property type="molecule type" value="Genomic_DNA"/>
</dbReference>
<dbReference type="SUPFAM" id="SSF51735">
    <property type="entry name" value="NAD(P)-binding Rossmann-fold domains"/>
    <property type="match status" value="1"/>
</dbReference>
<keyword evidence="9" id="KW-1185">Reference proteome</keyword>
<evidence type="ECO:0000313" key="8">
    <source>
        <dbReference type="EMBL" id="MDT0689626.1"/>
    </source>
</evidence>
<organism evidence="8 9">
    <name type="scientific">Autumnicola patrickiae</name>
    <dbReference type="NCBI Taxonomy" id="3075591"/>
    <lineage>
        <taxon>Bacteria</taxon>
        <taxon>Pseudomonadati</taxon>
        <taxon>Bacteroidota</taxon>
        <taxon>Flavobacteriia</taxon>
        <taxon>Flavobacteriales</taxon>
        <taxon>Flavobacteriaceae</taxon>
        <taxon>Autumnicola</taxon>
    </lineage>
</organism>
<keyword evidence="6" id="KW-0521">NADP</keyword>
<dbReference type="PANTHER" id="PTHR10491:SF4">
    <property type="entry name" value="METHIONINE ADENOSYLTRANSFERASE 2 SUBUNIT BETA"/>
    <property type="match status" value="1"/>
</dbReference>
<dbReference type="EC" id="1.1.1.133" evidence="3 6"/>
<dbReference type="Pfam" id="PF04321">
    <property type="entry name" value="RmlD_sub_bind"/>
    <property type="match status" value="1"/>
</dbReference>
<comment type="pathway">
    <text evidence="1 6">Carbohydrate biosynthesis; dTDP-L-rhamnose biosynthesis.</text>
</comment>
<protein>
    <recommendedName>
        <fullName evidence="4 6">dTDP-4-dehydrorhamnose reductase</fullName>
        <ecNumber evidence="3 6">1.1.1.133</ecNumber>
    </recommendedName>
</protein>
<dbReference type="CDD" id="cd05254">
    <property type="entry name" value="dTDP_HR_like_SDR_e"/>
    <property type="match status" value="1"/>
</dbReference>
<evidence type="ECO:0000256" key="5">
    <source>
        <dbReference type="ARBA" id="ARBA00048200"/>
    </source>
</evidence>
<dbReference type="Gene3D" id="3.40.50.720">
    <property type="entry name" value="NAD(P)-binding Rossmann-like Domain"/>
    <property type="match status" value="1"/>
</dbReference>
<dbReference type="GO" id="GO:0008831">
    <property type="term" value="F:dTDP-4-dehydrorhamnose reductase activity"/>
    <property type="evidence" value="ECO:0007669"/>
    <property type="project" value="UniProtKB-EC"/>
</dbReference>
<evidence type="ECO:0000256" key="3">
    <source>
        <dbReference type="ARBA" id="ARBA00012929"/>
    </source>
</evidence>
<comment type="similarity">
    <text evidence="2 6">Belongs to the dTDP-4-dehydrorhamnose reductase family.</text>
</comment>
<comment type="function">
    <text evidence="6">Catalyzes the reduction of dTDP-6-deoxy-L-lyxo-4-hexulose to yield dTDP-L-rhamnose.</text>
</comment>
<gene>
    <name evidence="8" type="primary">rfbD</name>
    <name evidence="8" type="ORF">RM549_07505</name>
</gene>
<dbReference type="Proteomes" id="UP001261624">
    <property type="component" value="Unassembled WGS sequence"/>
</dbReference>
<dbReference type="InterPro" id="IPR005913">
    <property type="entry name" value="dTDP_dehydrorham_reduct"/>
</dbReference>
<comment type="catalytic activity">
    <reaction evidence="5">
        <text>dTDP-beta-L-rhamnose + NADP(+) = dTDP-4-dehydro-beta-L-rhamnose + NADPH + H(+)</text>
        <dbReference type="Rhea" id="RHEA:21796"/>
        <dbReference type="ChEBI" id="CHEBI:15378"/>
        <dbReference type="ChEBI" id="CHEBI:57510"/>
        <dbReference type="ChEBI" id="CHEBI:57783"/>
        <dbReference type="ChEBI" id="CHEBI:58349"/>
        <dbReference type="ChEBI" id="CHEBI:62830"/>
        <dbReference type="EC" id="1.1.1.133"/>
    </reaction>
</comment>
<dbReference type="RefSeq" id="WP_311683346.1">
    <property type="nucleotide sequence ID" value="NZ_JAVRHM010000007.1"/>
</dbReference>
<feature type="domain" description="RmlD-like substrate binding" evidence="7">
    <location>
        <begin position="3"/>
        <end position="281"/>
    </location>
</feature>
<dbReference type="Gene3D" id="3.90.25.10">
    <property type="entry name" value="UDP-galactose 4-epimerase, domain 1"/>
    <property type="match status" value="1"/>
</dbReference>
<evidence type="ECO:0000256" key="6">
    <source>
        <dbReference type="RuleBase" id="RU364082"/>
    </source>
</evidence>
<keyword evidence="6 8" id="KW-0560">Oxidoreductase</keyword>
<evidence type="ECO:0000256" key="1">
    <source>
        <dbReference type="ARBA" id="ARBA00004781"/>
    </source>
</evidence>